<dbReference type="InterPro" id="IPR001304">
    <property type="entry name" value="C-type_lectin-like"/>
</dbReference>
<dbReference type="InterPro" id="IPR057244">
    <property type="entry name" value="GAIN_B"/>
</dbReference>
<keyword evidence="9" id="KW-0807">Transducer</keyword>
<feature type="domain" description="G-protein coupled receptors family 2 profile 2" evidence="15">
    <location>
        <begin position="647"/>
        <end position="891"/>
    </location>
</feature>
<evidence type="ECO:0000256" key="10">
    <source>
        <dbReference type="SAM" id="MobiDB-lite"/>
    </source>
</evidence>
<dbReference type="GO" id="GO:0007166">
    <property type="term" value="P:cell surface receptor signaling pathway"/>
    <property type="evidence" value="ECO:0007669"/>
    <property type="project" value="InterPro"/>
</dbReference>
<organism evidence="16 17">
    <name type="scientific">Patella caerulea</name>
    <name type="common">Rayed Mediterranean limpet</name>
    <dbReference type="NCBI Taxonomy" id="87958"/>
    <lineage>
        <taxon>Eukaryota</taxon>
        <taxon>Metazoa</taxon>
        <taxon>Spiralia</taxon>
        <taxon>Lophotrochozoa</taxon>
        <taxon>Mollusca</taxon>
        <taxon>Gastropoda</taxon>
        <taxon>Patellogastropoda</taxon>
        <taxon>Patelloidea</taxon>
        <taxon>Patellidae</taxon>
        <taxon>Patella</taxon>
    </lineage>
</organism>
<keyword evidence="8" id="KW-0675">Receptor</keyword>
<feature type="transmembrane region" description="Helical" evidence="11">
    <location>
        <begin position="645"/>
        <end position="673"/>
    </location>
</feature>
<name>A0AAN8KB08_PATCE</name>
<keyword evidence="12" id="KW-0732">Signal</keyword>
<dbReference type="PROSITE" id="PS50221">
    <property type="entry name" value="GAIN_B"/>
    <property type="match status" value="1"/>
</dbReference>
<feature type="transmembrane region" description="Helical" evidence="11">
    <location>
        <begin position="685"/>
        <end position="701"/>
    </location>
</feature>
<evidence type="ECO:0000313" key="17">
    <source>
        <dbReference type="Proteomes" id="UP001347796"/>
    </source>
</evidence>
<gene>
    <name evidence="16" type="ORF">SNE40_005001</name>
</gene>
<dbReference type="InterPro" id="IPR018378">
    <property type="entry name" value="C-type_lectin_CS"/>
</dbReference>
<dbReference type="InterPro" id="IPR000832">
    <property type="entry name" value="GPCR_2_secretin-like"/>
</dbReference>
<dbReference type="InterPro" id="IPR048072">
    <property type="entry name" value="7tmB2_latrophilin-like"/>
</dbReference>
<dbReference type="FunFam" id="1.20.1070.10:FF:000200">
    <property type="entry name" value="Adhesion G protein-coupled receptor L3"/>
    <property type="match status" value="1"/>
</dbReference>
<keyword evidence="2" id="KW-1003">Cell membrane</keyword>
<keyword evidence="4 11" id="KW-1133">Transmembrane helix</keyword>
<keyword evidence="5" id="KW-0297">G-protein coupled receptor</keyword>
<dbReference type="Gene3D" id="1.20.1070.10">
    <property type="entry name" value="Rhodopsin 7-helix transmembrane proteins"/>
    <property type="match status" value="1"/>
</dbReference>
<dbReference type="AlphaFoldDB" id="A0AAN8KB08"/>
<dbReference type="InterPro" id="IPR016187">
    <property type="entry name" value="CTDL_fold"/>
</dbReference>
<dbReference type="PROSITE" id="PS00615">
    <property type="entry name" value="C_TYPE_LECTIN_1"/>
    <property type="match status" value="1"/>
</dbReference>
<dbReference type="EMBL" id="JAZGQO010000003">
    <property type="protein sequence ID" value="KAK6188925.1"/>
    <property type="molecule type" value="Genomic_DNA"/>
</dbReference>
<feature type="domain" description="C-type lectin" evidence="13">
    <location>
        <begin position="39"/>
        <end position="161"/>
    </location>
</feature>
<dbReference type="Proteomes" id="UP001347796">
    <property type="component" value="Unassembled WGS sequence"/>
</dbReference>
<dbReference type="SUPFAM" id="SSF56436">
    <property type="entry name" value="C-type lectin-like"/>
    <property type="match status" value="1"/>
</dbReference>
<keyword evidence="6 11" id="KW-0472">Membrane</keyword>
<reference evidence="16 17" key="1">
    <citation type="submission" date="2024-01" db="EMBL/GenBank/DDBJ databases">
        <title>The genome of the rayed Mediterranean limpet Patella caerulea (Linnaeus, 1758).</title>
        <authorList>
            <person name="Anh-Thu Weber A."/>
            <person name="Halstead-Nussloch G."/>
        </authorList>
    </citation>
    <scope>NUCLEOTIDE SEQUENCE [LARGE SCALE GENOMIC DNA]</scope>
    <source>
        <strain evidence="16">AATW-2023a</strain>
        <tissue evidence="16">Whole specimen</tissue>
    </source>
</reference>
<dbReference type="PANTHER" id="PTHR12011:SF347">
    <property type="entry name" value="FI21270P1-RELATED"/>
    <property type="match status" value="1"/>
</dbReference>
<dbReference type="Gene3D" id="2.60.220.50">
    <property type="match status" value="1"/>
</dbReference>
<evidence type="ECO:0000256" key="11">
    <source>
        <dbReference type="SAM" id="Phobius"/>
    </source>
</evidence>
<evidence type="ECO:0000259" key="14">
    <source>
        <dbReference type="PROSITE" id="PS50221"/>
    </source>
</evidence>
<dbReference type="InterPro" id="IPR032471">
    <property type="entry name" value="AGRL2-4_GAIN_subdom_A"/>
</dbReference>
<feature type="transmembrane region" description="Helical" evidence="11">
    <location>
        <begin position="867"/>
        <end position="890"/>
    </location>
</feature>
<feature type="transmembrane region" description="Helical" evidence="11">
    <location>
        <begin position="752"/>
        <end position="774"/>
    </location>
</feature>
<comment type="subcellular location">
    <subcellularLocation>
        <location evidence="1">Cell membrane</location>
        <topology evidence="1">Multi-pass membrane protein</topology>
    </subcellularLocation>
</comment>
<feature type="transmembrane region" description="Helical" evidence="11">
    <location>
        <begin position="716"/>
        <end position="740"/>
    </location>
</feature>
<dbReference type="CDD" id="cd15440">
    <property type="entry name" value="7tmB2_latrophilin-like_invertebrate"/>
    <property type="match status" value="1"/>
</dbReference>
<evidence type="ECO:0000256" key="5">
    <source>
        <dbReference type="ARBA" id="ARBA00023040"/>
    </source>
</evidence>
<dbReference type="Pfam" id="PF00059">
    <property type="entry name" value="Lectin_C"/>
    <property type="match status" value="1"/>
</dbReference>
<dbReference type="SMART" id="SM00303">
    <property type="entry name" value="GPS"/>
    <property type="match status" value="1"/>
</dbReference>
<evidence type="ECO:0000256" key="7">
    <source>
        <dbReference type="ARBA" id="ARBA00023157"/>
    </source>
</evidence>
<evidence type="ECO:0000259" key="15">
    <source>
        <dbReference type="PROSITE" id="PS50261"/>
    </source>
</evidence>
<evidence type="ECO:0000256" key="3">
    <source>
        <dbReference type="ARBA" id="ARBA00022692"/>
    </source>
</evidence>
<dbReference type="PROSITE" id="PS50041">
    <property type="entry name" value="C_TYPE_LECTIN_2"/>
    <property type="match status" value="1"/>
</dbReference>
<keyword evidence="7" id="KW-1015">Disulfide bond</keyword>
<dbReference type="InterPro" id="IPR016186">
    <property type="entry name" value="C-type_lectin-like/link_sf"/>
</dbReference>
<comment type="caution">
    <text evidence="16">The sequence shown here is derived from an EMBL/GenBank/DDBJ whole genome shotgun (WGS) entry which is preliminary data.</text>
</comment>
<evidence type="ECO:0000256" key="8">
    <source>
        <dbReference type="ARBA" id="ARBA00023170"/>
    </source>
</evidence>
<dbReference type="Gene3D" id="3.10.100.10">
    <property type="entry name" value="Mannose-Binding Protein A, subunit A"/>
    <property type="match status" value="1"/>
</dbReference>
<dbReference type="InterPro" id="IPR046338">
    <property type="entry name" value="GAIN_dom_sf"/>
</dbReference>
<dbReference type="InterPro" id="IPR017981">
    <property type="entry name" value="GPCR_2-like_7TM"/>
</dbReference>
<dbReference type="InterPro" id="IPR036445">
    <property type="entry name" value="GPCR_2_extracell_dom_sf"/>
</dbReference>
<dbReference type="Pfam" id="PF00002">
    <property type="entry name" value="7tm_2"/>
    <property type="match status" value="1"/>
</dbReference>
<dbReference type="SMART" id="SM00034">
    <property type="entry name" value="CLECT"/>
    <property type="match status" value="1"/>
</dbReference>
<dbReference type="SUPFAM" id="SSF81321">
    <property type="entry name" value="Family A G protein-coupled receptor-like"/>
    <property type="match status" value="1"/>
</dbReference>
<feature type="signal peptide" evidence="12">
    <location>
        <begin position="1"/>
        <end position="27"/>
    </location>
</feature>
<evidence type="ECO:0000256" key="12">
    <source>
        <dbReference type="SAM" id="SignalP"/>
    </source>
</evidence>
<dbReference type="PANTHER" id="PTHR12011">
    <property type="entry name" value="ADHESION G-PROTEIN COUPLED RECEPTOR"/>
    <property type="match status" value="1"/>
</dbReference>
<feature type="transmembrane region" description="Helical" evidence="11">
    <location>
        <begin position="794"/>
        <end position="817"/>
    </location>
</feature>
<dbReference type="GO" id="GO:0004930">
    <property type="term" value="F:G protein-coupled receptor activity"/>
    <property type="evidence" value="ECO:0007669"/>
    <property type="project" value="UniProtKB-KW"/>
</dbReference>
<feature type="region of interest" description="Disordered" evidence="10">
    <location>
        <begin position="924"/>
        <end position="945"/>
    </location>
</feature>
<evidence type="ECO:0000313" key="16">
    <source>
        <dbReference type="EMBL" id="KAK6188925.1"/>
    </source>
</evidence>
<feature type="chain" id="PRO_5042994978" evidence="12">
    <location>
        <begin position="28"/>
        <end position="945"/>
    </location>
</feature>
<dbReference type="PRINTS" id="PR00249">
    <property type="entry name" value="GPCRSECRETIN"/>
</dbReference>
<dbReference type="CDD" id="cd00037">
    <property type="entry name" value="CLECT"/>
    <property type="match status" value="1"/>
</dbReference>
<sequence>MSAMNGLHVLGVRVILITTLLLPFVFAKQLECLGQWQAIHRACYRFDEIPKTWQAASDSCREDGGELMSISSRVEFMKIKKAVQARINKEQMLTWWVGLKRNNETRRFDKWIDGGMFSARVTRWSPGEPNNRRQKENCAEFKFDGKLNDKDCTMERPFVCELVEITQRPTIQTTAQATTEASTTKATTILTTTAGEITSPKPNTQPDTTLTTKKLPVVVEEVGEDPTSTSATFKPIPQEEEEDLSIYKDCFDYDKIVKSRKKNKMSSNMIHFDTSNTCPSMVASEISWPNTEGGQVAVMQCKRGTGKATFTCGQNPTCWRATPDVSGCASQKFQQIFKKAKKIFATKNRTTSEVEAPQEFSVNETLVVSETLAQITEKETVSVADVILTSQVMAKLGKTKFTKGPGNKKEFKKIFKNVVKTGSNLVSHNKSSTWSGMNANDKARCATGLLVAMESATVSMAHSIDYPVSIETHDENIDMQLRVINVSSEDTQPMVYEEGKSDVKFSIPKETLQKLSKGGLAKAVFMTHYKMADILDERSPEETDENVIQPKIASYIFSATLDGNDHSRLPEPITFTMKHVHSFSSNSVPLCSFLNMSGAVGTWSQDGCQVVSTDAGETTCQCDHLTNFAILMDVQGVEMTDVHSFMLRFITIVGCVISLVCLFICFLTFNWFSAIQGERNSIHKNLVFCLFVAELLFLVGIDKTGDKLTCGLVAGFLHYFFLTAFTWMLLEGLHIVCMLVQVFDASKSRLPYYYFVGYGFPLAIIAVSAGVFYQGYGTDRFCWLTTERYFIWSFAGPVAVVLLVNAVILVYAMSTVCRHSEYVFNSKEKPSSGDNMRAWIQGAMAIEVILGLTWVFGYCFISQETIALAYIFTILNSLQGLFIFCFHCILNKKVIKEYKRIFHITKRPASSTQTASLMRKQGTSYEMSNPSHSHSLTNSNAESKA</sequence>
<evidence type="ECO:0000259" key="13">
    <source>
        <dbReference type="PROSITE" id="PS50041"/>
    </source>
</evidence>
<feature type="transmembrane region" description="Helical" evidence="11">
    <location>
        <begin position="838"/>
        <end position="861"/>
    </location>
</feature>
<keyword evidence="3 11" id="KW-0812">Transmembrane</keyword>
<dbReference type="Pfam" id="PF01825">
    <property type="entry name" value="GPS"/>
    <property type="match status" value="1"/>
</dbReference>
<evidence type="ECO:0000256" key="2">
    <source>
        <dbReference type="ARBA" id="ARBA00022475"/>
    </source>
</evidence>
<evidence type="ECO:0000256" key="6">
    <source>
        <dbReference type="ARBA" id="ARBA00023136"/>
    </source>
</evidence>
<evidence type="ECO:0000256" key="4">
    <source>
        <dbReference type="ARBA" id="ARBA00022989"/>
    </source>
</evidence>
<feature type="domain" description="GAIN-B" evidence="14">
    <location>
        <begin position="482"/>
        <end position="638"/>
    </location>
</feature>
<accession>A0AAN8KB08</accession>
<dbReference type="PROSITE" id="PS50261">
    <property type="entry name" value="G_PROTEIN_RECEP_F2_4"/>
    <property type="match status" value="1"/>
</dbReference>
<dbReference type="Gene3D" id="4.10.1240.10">
    <property type="entry name" value="GPCR, family 2, extracellular hormone receptor domain"/>
    <property type="match status" value="1"/>
</dbReference>
<dbReference type="GO" id="GO:0005886">
    <property type="term" value="C:plasma membrane"/>
    <property type="evidence" value="ECO:0007669"/>
    <property type="project" value="UniProtKB-SubCell"/>
</dbReference>
<dbReference type="Pfam" id="PF16489">
    <property type="entry name" value="GAIN"/>
    <property type="match status" value="1"/>
</dbReference>
<protein>
    <submittedName>
        <fullName evidence="16">Uncharacterized protein</fullName>
    </submittedName>
</protein>
<keyword evidence="17" id="KW-1185">Reference proteome</keyword>
<dbReference type="InterPro" id="IPR000203">
    <property type="entry name" value="GPS"/>
</dbReference>
<evidence type="ECO:0000256" key="9">
    <source>
        <dbReference type="ARBA" id="ARBA00023224"/>
    </source>
</evidence>
<proteinExistence type="predicted"/>
<evidence type="ECO:0000256" key="1">
    <source>
        <dbReference type="ARBA" id="ARBA00004651"/>
    </source>
</evidence>